<evidence type="ECO:0000259" key="1">
    <source>
        <dbReference type="Pfam" id="PF05076"/>
    </source>
</evidence>
<dbReference type="Pfam" id="PF05076">
    <property type="entry name" value="SUFU"/>
    <property type="match status" value="1"/>
</dbReference>
<reference evidence="2 5" key="2">
    <citation type="submission" date="2019-07" db="EMBL/GenBank/DDBJ databases">
        <title>Whole genome shotgun sequence of Halomonas cupida NBRC 102219.</title>
        <authorList>
            <person name="Hosoyama A."/>
            <person name="Uohara A."/>
            <person name="Ohji S."/>
            <person name="Ichikawa N."/>
        </authorList>
    </citation>
    <scope>NUCLEOTIDE SEQUENCE [LARGE SCALE GENOMIC DNA]</scope>
    <source>
        <strain evidence="2 5">NBRC 102219</strain>
    </source>
</reference>
<dbReference type="EMBL" id="BJXU01000223">
    <property type="protein sequence ID" value="GEN26349.1"/>
    <property type="molecule type" value="Genomic_DNA"/>
</dbReference>
<dbReference type="OrthoDB" id="1249375at2"/>
<dbReference type="InterPro" id="IPR020941">
    <property type="entry name" value="SUFU-like_domain"/>
</dbReference>
<accession>A0A1M7N2J2</accession>
<organism evidence="3 4">
    <name type="scientific">Halomonas cupida</name>
    <dbReference type="NCBI Taxonomy" id="44933"/>
    <lineage>
        <taxon>Bacteria</taxon>
        <taxon>Pseudomonadati</taxon>
        <taxon>Pseudomonadota</taxon>
        <taxon>Gammaproteobacteria</taxon>
        <taxon>Oceanospirillales</taxon>
        <taxon>Halomonadaceae</taxon>
        <taxon>Halomonas</taxon>
    </lineage>
</organism>
<reference evidence="3 4" key="1">
    <citation type="submission" date="2016-11" db="EMBL/GenBank/DDBJ databases">
        <authorList>
            <person name="Jaros S."/>
            <person name="Januszkiewicz K."/>
            <person name="Wedrychowicz H."/>
        </authorList>
    </citation>
    <scope>NUCLEOTIDE SEQUENCE [LARGE SCALE GENOMIC DNA]</scope>
    <source>
        <strain evidence="3 4">DSM 4740</strain>
    </source>
</reference>
<dbReference type="EMBL" id="FRCA01000027">
    <property type="protein sequence ID" value="SHM97718.1"/>
    <property type="molecule type" value="Genomic_DNA"/>
</dbReference>
<name>A0A1M7N2J2_9GAMM</name>
<sequence>MSEMQHVGGESKIKKDFFEHMETSFGRVEKGWRISTPSNDVQVVKTTPDYIVDANIYVSLGLSNSPYPLRNSGRHVRCELFFILPGECDFLHIPSIIEDVVTVMEKSGTAFLRGDVIGPKGELFEGHEFTSLYVAPPFLLPDESYGFMIEGEEVLFMWLVPITTAECEFVRQYGWERFEDRLEEMEVDVINIDRNSVA</sequence>
<evidence type="ECO:0000313" key="5">
    <source>
        <dbReference type="Proteomes" id="UP000321726"/>
    </source>
</evidence>
<evidence type="ECO:0000313" key="2">
    <source>
        <dbReference type="EMBL" id="GEN26349.1"/>
    </source>
</evidence>
<protein>
    <submittedName>
        <fullName evidence="3">Suppressor of fused protein (SUFU)</fullName>
    </submittedName>
</protein>
<feature type="domain" description="Suppressor of fused-like" evidence="1">
    <location>
        <begin position="52"/>
        <end position="194"/>
    </location>
</feature>
<gene>
    <name evidence="2" type="ORF">HCU01_42980</name>
    <name evidence="3" type="ORF">SAMN05660971_04438</name>
</gene>
<dbReference type="AlphaFoldDB" id="A0A1M7N2J2"/>
<dbReference type="Proteomes" id="UP000184123">
    <property type="component" value="Unassembled WGS sequence"/>
</dbReference>
<dbReference type="RefSeq" id="WP_073437398.1">
    <property type="nucleotide sequence ID" value="NZ_BJXU01000223.1"/>
</dbReference>
<dbReference type="Proteomes" id="UP000321726">
    <property type="component" value="Unassembled WGS sequence"/>
</dbReference>
<evidence type="ECO:0000313" key="4">
    <source>
        <dbReference type="Proteomes" id="UP000184123"/>
    </source>
</evidence>
<evidence type="ECO:0000313" key="3">
    <source>
        <dbReference type="EMBL" id="SHM97718.1"/>
    </source>
</evidence>
<proteinExistence type="predicted"/>
<keyword evidence="5" id="KW-1185">Reference proteome</keyword>